<dbReference type="PANTHER" id="PTHR24394:SF0">
    <property type="entry name" value="ZINC FINGER AND BTB DOMAIN-CONTAINING PROTEIN 40"/>
    <property type="match status" value="1"/>
</dbReference>
<reference evidence="15" key="1">
    <citation type="submission" date="2025-08" db="UniProtKB">
        <authorList>
            <consortium name="RefSeq"/>
        </authorList>
    </citation>
    <scope>IDENTIFICATION</scope>
    <source>
        <tissue evidence="15">Entire body</tissue>
    </source>
</reference>
<dbReference type="KEGG" id="apln:108743587"/>
<feature type="region of interest" description="Disordered" evidence="12">
    <location>
        <begin position="81"/>
        <end position="130"/>
    </location>
</feature>
<keyword evidence="8" id="KW-0238">DNA-binding</keyword>
<evidence type="ECO:0000256" key="8">
    <source>
        <dbReference type="ARBA" id="ARBA00023125"/>
    </source>
</evidence>
<evidence type="ECO:0000256" key="3">
    <source>
        <dbReference type="ARBA" id="ARBA00022723"/>
    </source>
</evidence>
<evidence type="ECO:0000256" key="2">
    <source>
        <dbReference type="ARBA" id="ARBA00006991"/>
    </source>
</evidence>
<dbReference type="STRING" id="224129.A0A1W4XQ91"/>
<evidence type="ECO:0000313" key="15">
    <source>
        <dbReference type="RefSeq" id="XP_018334663.2"/>
    </source>
</evidence>
<evidence type="ECO:0000313" key="14">
    <source>
        <dbReference type="Proteomes" id="UP000192223"/>
    </source>
</evidence>
<gene>
    <name evidence="15" type="primary">LOC108743587</name>
</gene>
<keyword evidence="14" id="KW-1185">Reference proteome</keyword>
<feature type="domain" description="C2H2-type" evidence="13">
    <location>
        <begin position="615"/>
        <end position="642"/>
    </location>
</feature>
<dbReference type="FunFam" id="3.30.160.60:FF:000193">
    <property type="entry name" value="Zinc finger protein 300"/>
    <property type="match status" value="1"/>
</dbReference>
<dbReference type="GO" id="GO:0008270">
    <property type="term" value="F:zinc ion binding"/>
    <property type="evidence" value="ECO:0007669"/>
    <property type="project" value="UniProtKB-KW"/>
</dbReference>
<evidence type="ECO:0000256" key="9">
    <source>
        <dbReference type="ARBA" id="ARBA00023163"/>
    </source>
</evidence>
<dbReference type="Proteomes" id="UP000192223">
    <property type="component" value="Unplaced"/>
</dbReference>
<dbReference type="InParanoid" id="A0A1W4XQ91"/>
<keyword evidence="6" id="KW-0862">Zinc</keyword>
<dbReference type="PROSITE" id="PS50157">
    <property type="entry name" value="ZINC_FINGER_C2H2_2"/>
    <property type="match status" value="9"/>
</dbReference>
<keyword evidence="5 11" id="KW-0863">Zinc-finger</keyword>
<feature type="domain" description="C2H2-type" evidence="13">
    <location>
        <begin position="643"/>
        <end position="670"/>
    </location>
</feature>
<dbReference type="PANTHER" id="PTHR24394">
    <property type="entry name" value="ZINC FINGER PROTEIN"/>
    <property type="match status" value="1"/>
</dbReference>
<comment type="similarity">
    <text evidence="2">Belongs to the krueppel C2H2-type zinc-finger protein family.</text>
</comment>
<dbReference type="InterPro" id="IPR036236">
    <property type="entry name" value="Znf_C2H2_sf"/>
</dbReference>
<keyword evidence="4" id="KW-0677">Repeat</keyword>
<comment type="subcellular location">
    <subcellularLocation>
        <location evidence="1">Nucleus</location>
    </subcellularLocation>
</comment>
<evidence type="ECO:0000256" key="10">
    <source>
        <dbReference type="ARBA" id="ARBA00023242"/>
    </source>
</evidence>
<dbReference type="InterPro" id="IPR013087">
    <property type="entry name" value="Znf_C2H2_type"/>
</dbReference>
<evidence type="ECO:0000256" key="11">
    <source>
        <dbReference type="PROSITE-ProRule" id="PRU00042"/>
    </source>
</evidence>
<keyword evidence="10" id="KW-0539">Nucleus</keyword>
<evidence type="ECO:0000256" key="6">
    <source>
        <dbReference type="ARBA" id="ARBA00022833"/>
    </source>
</evidence>
<accession>A0A1W4XQ91</accession>
<dbReference type="RefSeq" id="XP_018334663.2">
    <property type="nucleotide sequence ID" value="XM_018479161.2"/>
</dbReference>
<dbReference type="SUPFAM" id="SSF57667">
    <property type="entry name" value="beta-beta-alpha zinc fingers"/>
    <property type="match status" value="7"/>
</dbReference>
<dbReference type="FunFam" id="3.30.160.60:FF:000325">
    <property type="entry name" value="ZFP90 zinc finger protein"/>
    <property type="match status" value="1"/>
</dbReference>
<feature type="compositionally biased region" description="Low complexity" evidence="12">
    <location>
        <begin position="105"/>
        <end position="118"/>
    </location>
</feature>
<evidence type="ECO:0000256" key="5">
    <source>
        <dbReference type="ARBA" id="ARBA00022771"/>
    </source>
</evidence>
<feature type="compositionally biased region" description="Acidic residues" evidence="12">
    <location>
        <begin position="93"/>
        <end position="104"/>
    </location>
</feature>
<dbReference type="PROSITE" id="PS00028">
    <property type="entry name" value="ZINC_FINGER_C2H2_1"/>
    <property type="match status" value="11"/>
</dbReference>
<dbReference type="GO" id="GO:0000981">
    <property type="term" value="F:DNA-binding transcription factor activity, RNA polymerase II-specific"/>
    <property type="evidence" value="ECO:0007669"/>
    <property type="project" value="TreeGrafter"/>
</dbReference>
<dbReference type="SMART" id="SM00355">
    <property type="entry name" value="ZnF_C2H2"/>
    <property type="match status" value="12"/>
</dbReference>
<feature type="domain" description="C2H2-type" evidence="13">
    <location>
        <begin position="416"/>
        <end position="443"/>
    </location>
</feature>
<dbReference type="FunFam" id="3.30.160.60:FF:000475">
    <property type="entry name" value="zinc finger protein 32 isoform X1"/>
    <property type="match status" value="1"/>
</dbReference>
<keyword evidence="3" id="KW-0479">Metal-binding</keyword>
<feature type="domain" description="C2H2-type" evidence="13">
    <location>
        <begin position="527"/>
        <end position="554"/>
    </location>
</feature>
<dbReference type="Gene3D" id="3.30.160.60">
    <property type="entry name" value="Classic Zinc Finger"/>
    <property type="match status" value="9"/>
</dbReference>
<feature type="domain" description="C2H2-type" evidence="13">
    <location>
        <begin position="165"/>
        <end position="193"/>
    </location>
</feature>
<evidence type="ECO:0000256" key="7">
    <source>
        <dbReference type="ARBA" id="ARBA00023015"/>
    </source>
</evidence>
<dbReference type="GeneID" id="108743587"/>
<keyword evidence="9" id="KW-0804">Transcription</keyword>
<dbReference type="Pfam" id="PF00096">
    <property type="entry name" value="zf-C2H2"/>
    <property type="match status" value="6"/>
</dbReference>
<feature type="domain" description="C2H2-type" evidence="13">
    <location>
        <begin position="587"/>
        <end position="614"/>
    </location>
</feature>
<dbReference type="Pfam" id="PF13912">
    <property type="entry name" value="zf-C2H2_6"/>
    <property type="match status" value="2"/>
</dbReference>
<dbReference type="OrthoDB" id="6077919at2759"/>
<feature type="non-terminal residue" evidence="15">
    <location>
        <position position="1"/>
    </location>
</feature>
<feature type="domain" description="C2H2-type" evidence="13">
    <location>
        <begin position="444"/>
        <end position="471"/>
    </location>
</feature>
<sequence>YCYFRLQEGSLRRSTRLSSKNVNGENVKNPFNWYCDLCYDIFSTLAEYKEHKKFHKTVEAIFSKQEDSIPDKKGNIRKEVTDELSEDSAQSSDEPDETESEYEVTESSSSSTSDSASDVQPSKKELTKSKKNIRPQAINLFEEQLKTSQETNVKTSKGITKINPWSCRYCGMKIGSPCAIVEHLRVSHSDERGFKCTSCPNSAFTFEELRIHLRSFHDKKFYPKRNTRIVQFRYHKYNVVTIKTNLKKEHEMQISQCMDLLEASNNVATTPRKTSDRSFYGQATNAFISRSCYGQTSFTTSFNAMMDRSVGNIGLSDVAYLDGAVDDTDNELFNLLVVEDECSALLQNINSEHFDNFIIGNNTYGAGPTLETLVNDKITSSHSLDKLYQQKRHVQDESRVMSSQKNIKGRISTRKFKCDQCGKSFTTKKLIRYHLMNHFGLRPFSCDVCEKTFRHRYEVTIHKRCHSKPTFQCDICSKMFIHKSHLNVHRRKHTRDYVSYCNICNKGFISETAYKHHKDIFHDDLLHVCEVCGARLRSVSSLNEHILTHEPNYHQNRRLVCHVCGKTFLTDRNLRGHLKSHNQPKKYVCTICGKALSGKKVFEDHMKMHGGDKNQVCPICGKGFTCANYLTVHLRSHTGEKPYQCKECKKSFTQRSSLTVHMRSHTGQRPYRCRCGKTFVTKSHLMNHYKSCTNCNISGINEID</sequence>
<evidence type="ECO:0000259" key="13">
    <source>
        <dbReference type="PROSITE" id="PS50157"/>
    </source>
</evidence>
<protein>
    <submittedName>
        <fullName evidence="15">Uncharacterized zinc finger protein 814</fullName>
    </submittedName>
</protein>
<keyword evidence="7" id="KW-0805">Transcription regulation</keyword>
<dbReference type="AlphaFoldDB" id="A0A1W4XQ91"/>
<dbReference type="GO" id="GO:0005634">
    <property type="term" value="C:nucleus"/>
    <property type="evidence" value="ECO:0007669"/>
    <property type="project" value="UniProtKB-SubCell"/>
</dbReference>
<evidence type="ECO:0000256" key="1">
    <source>
        <dbReference type="ARBA" id="ARBA00004123"/>
    </source>
</evidence>
<organism evidence="14 15">
    <name type="scientific">Agrilus planipennis</name>
    <name type="common">Emerald ash borer</name>
    <name type="synonym">Agrilus marcopoli</name>
    <dbReference type="NCBI Taxonomy" id="224129"/>
    <lineage>
        <taxon>Eukaryota</taxon>
        <taxon>Metazoa</taxon>
        <taxon>Ecdysozoa</taxon>
        <taxon>Arthropoda</taxon>
        <taxon>Hexapoda</taxon>
        <taxon>Insecta</taxon>
        <taxon>Pterygota</taxon>
        <taxon>Neoptera</taxon>
        <taxon>Endopterygota</taxon>
        <taxon>Coleoptera</taxon>
        <taxon>Polyphaga</taxon>
        <taxon>Elateriformia</taxon>
        <taxon>Buprestoidea</taxon>
        <taxon>Buprestidae</taxon>
        <taxon>Agrilinae</taxon>
        <taxon>Agrilus</taxon>
    </lineage>
</organism>
<name>A0A1W4XQ91_AGRPL</name>
<feature type="domain" description="C2H2-type" evidence="13">
    <location>
        <begin position="471"/>
        <end position="498"/>
    </location>
</feature>
<dbReference type="GO" id="GO:0003677">
    <property type="term" value="F:DNA binding"/>
    <property type="evidence" value="ECO:0007669"/>
    <property type="project" value="UniProtKB-KW"/>
</dbReference>
<dbReference type="Pfam" id="PF12874">
    <property type="entry name" value="zf-met"/>
    <property type="match status" value="1"/>
</dbReference>
<evidence type="ECO:0000256" key="4">
    <source>
        <dbReference type="ARBA" id="ARBA00022737"/>
    </source>
</evidence>
<proteinExistence type="inferred from homology"/>
<evidence type="ECO:0000256" key="12">
    <source>
        <dbReference type="SAM" id="MobiDB-lite"/>
    </source>
</evidence>
<feature type="domain" description="C2H2-type" evidence="13">
    <location>
        <begin position="559"/>
        <end position="586"/>
    </location>
</feature>